<dbReference type="Proteomes" id="UP001617669">
    <property type="component" value="Unassembled WGS sequence"/>
</dbReference>
<organism evidence="1 2">
    <name type="scientific">Methylobacillus methanolivorans</name>
    <dbReference type="NCBI Taxonomy" id="1848927"/>
    <lineage>
        <taxon>Bacteria</taxon>
        <taxon>Pseudomonadati</taxon>
        <taxon>Pseudomonadota</taxon>
        <taxon>Betaproteobacteria</taxon>
        <taxon>Nitrosomonadales</taxon>
        <taxon>Methylophilaceae</taxon>
        <taxon>Methylobacillus</taxon>
    </lineage>
</organism>
<keyword evidence="2" id="KW-1185">Reference proteome</keyword>
<gene>
    <name evidence="1" type="ORF">ACIKP9_00135</name>
</gene>
<dbReference type="RefSeq" id="WP_400877670.1">
    <property type="nucleotide sequence ID" value="NZ_JBIWXY010000001.1"/>
</dbReference>
<dbReference type="EMBL" id="JBIWXY010000001">
    <property type="protein sequence ID" value="MFJ5444627.1"/>
    <property type="molecule type" value="Genomic_DNA"/>
</dbReference>
<name>A0ABW8GHQ5_9PROT</name>
<sequence>MIDFKAMAIERADNRTEMPDENVPIESVLSSTGFVSKLIEEFLKAFPEAKVFHIGGSPLPDGMARVAFFMPLDGTPYCQTSLDC</sequence>
<accession>A0ABW8GHQ5</accession>
<proteinExistence type="predicted"/>
<evidence type="ECO:0000313" key="1">
    <source>
        <dbReference type="EMBL" id="MFJ5444627.1"/>
    </source>
</evidence>
<protein>
    <submittedName>
        <fullName evidence="1">Uncharacterized protein</fullName>
    </submittedName>
</protein>
<reference evidence="1 2" key="1">
    <citation type="submission" date="2024-11" db="EMBL/GenBank/DDBJ databases">
        <authorList>
            <person name="Kaparullina E.N."/>
            <person name="Delegan Y.A."/>
            <person name="Doronina N.V."/>
        </authorList>
    </citation>
    <scope>NUCLEOTIDE SEQUENCE [LARGE SCALE GENOMIC DNA]</scope>
    <source>
        <strain evidence="1 2">7sh_L</strain>
    </source>
</reference>
<comment type="caution">
    <text evidence="1">The sequence shown here is derived from an EMBL/GenBank/DDBJ whole genome shotgun (WGS) entry which is preliminary data.</text>
</comment>
<evidence type="ECO:0000313" key="2">
    <source>
        <dbReference type="Proteomes" id="UP001617669"/>
    </source>
</evidence>